<dbReference type="InterPro" id="IPR017946">
    <property type="entry name" value="PLC-like_Pdiesterase_TIM-brl"/>
</dbReference>
<name>A0A5J5BV92_9ASTE</name>
<keyword evidence="3" id="KW-0378">Hydrolase</keyword>
<organism evidence="7 8">
    <name type="scientific">Nyssa sinensis</name>
    <dbReference type="NCBI Taxonomy" id="561372"/>
    <lineage>
        <taxon>Eukaryota</taxon>
        <taxon>Viridiplantae</taxon>
        <taxon>Streptophyta</taxon>
        <taxon>Embryophyta</taxon>
        <taxon>Tracheophyta</taxon>
        <taxon>Spermatophyta</taxon>
        <taxon>Magnoliopsida</taxon>
        <taxon>eudicotyledons</taxon>
        <taxon>Gunneridae</taxon>
        <taxon>Pentapetalae</taxon>
        <taxon>asterids</taxon>
        <taxon>Cornales</taxon>
        <taxon>Nyssaceae</taxon>
        <taxon>Nyssa</taxon>
    </lineage>
</organism>
<evidence type="ECO:0000313" key="8">
    <source>
        <dbReference type="Proteomes" id="UP000325577"/>
    </source>
</evidence>
<dbReference type="PANTHER" id="PTHR43620">
    <property type="entry name" value="GLYCEROPHOSPHORYL DIESTER PHOSPHODIESTERASE"/>
    <property type="match status" value="1"/>
</dbReference>
<dbReference type="EC" id="3.1.4.46" evidence="1"/>
<keyword evidence="6" id="KW-0812">Transmembrane</keyword>
<dbReference type="GO" id="GO:0008889">
    <property type="term" value="F:glycerophosphodiester phosphodiesterase activity"/>
    <property type="evidence" value="ECO:0007669"/>
    <property type="project" value="UniProtKB-EC"/>
</dbReference>
<keyword evidence="2" id="KW-0319">Glycerol metabolism</keyword>
<evidence type="ECO:0000256" key="4">
    <source>
        <dbReference type="ARBA" id="ARBA00047512"/>
    </source>
</evidence>
<evidence type="ECO:0000256" key="5">
    <source>
        <dbReference type="SAM" id="MobiDB-lite"/>
    </source>
</evidence>
<keyword evidence="8" id="KW-1185">Reference proteome</keyword>
<dbReference type="GO" id="GO:0006629">
    <property type="term" value="P:lipid metabolic process"/>
    <property type="evidence" value="ECO:0007669"/>
    <property type="project" value="InterPro"/>
</dbReference>
<keyword evidence="6" id="KW-0472">Membrane</keyword>
<gene>
    <name evidence="7" type="ORF">F0562_003473</name>
</gene>
<dbReference type="EMBL" id="CM018032">
    <property type="protein sequence ID" value="KAA8547043.1"/>
    <property type="molecule type" value="Genomic_DNA"/>
</dbReference>
<feature type="region of interest" description="Disordered" evidence="5">
    <location>
        <begin position="143"/>
        <end position="184"/>
    </location>
</feature>
<keyword evidence="6" id="KW-1133">Transmembrane helix</keyword>
<proteinExistence type="predicted"/>
<feature type="transmembrane region" description="Helical" evidence="6">
    <location>
        <begin position="191"/>
        <end position="211"/>
    </location>
</feature>
<reference evidence="7 8" key="1">
    <citation type="submission" date="2019-09" db="EMBL/GenBank/DDBJ databases">
        <title>A chromosome-level genome assembly of the Chinese tupelo Nyssa sinensis.</title>
        <authorList>
            <person name="Yang X."/>
            <person name="Kang M."/>
            <person name="Yang Y."/>
            <person name="Xiong H."/>
            <person name="Wang M."/>
            <person name="Zhang Z."/>
            <person name="Wang Z."/>
            <person name="Wu H."/>
            <person name="Ma T."/>
            <person name="Liu J."/>
            <person name="Xi Z."/>
        </authorList>
    </citation>
    <scope>NUCLEOTIDE SEQUENCE [LARGE SCALE GENOMIC DNA]</scope>
    <source>
        <strain evidence="7">J267</strain>
        <tissue evidence="7">Leaf</tissue>
    </source>
</reference>
<evidence type="ECO:0000313" key="7">
    <source>
        <dbReference type="EMBL" id="KAA8547043.1"/>
    </source>
</evidence>
<sequence>MTVTALSKLSNVTTSYKRVLSIKETVSDATKQAVPEINKVADAVNLWKNPIIPTSNFFTMTITGVLAGMHKVSVYVSAFRNEFVSMAFDYLSDPMAELATFVGAYQDDGFVTEYPATRSTYMIVTSQPGDLLKLIQPEALPPAEAPAPAPDVSDVVDPPLPPVAKVSNDSTSDAGARAAPAPQKRGKTAKVANVGLCLIAIVVLSWLSTGYQTLTGSAWN</sequence>
<protein>
    <recommendedName>
        <fullName evidence="1">glycerophosphodiester phosphodiesterase</fullName>
        <ecNumber evidence="1">3.1.4.46</ecNumber>
    </recommendedName>
</protein>
<evidence type="ECO:0000256" key="6">
    <source>
        <dbReference type="SAM" id="Phobius"/>
    </source>
</evidence>
<dbReference type="Gene3D" id="3.20.20.190">
    <property type="entry name" value="Phosphatidylinositol (PI) phosphodiesterase"/>
    <property type="match status" value="1"/>
</dbReference>
<dbReference type="Proteomes" id="UP000325577">
    <property type="component" value="Linkage Group LG1"/>
</dbReference>
<evidence type="ECO:0000256" key="1">
    <source>
        <dbReference type="ARBA" id="ARBA00012247"/>
    </source>
</evidence>
<dbReference type="GO" id="GO:0006071">
    <property type="term" value="P:glycerol metabolic process"/>
    <property type="evidence" value="ECO:0007669"/>
    <property type="project" value="UniProtKB-KW"/>
</dbReference>
<dbReference type="AlphaFoldDB" id="A0A5J5BV92"/>
<evidence type="ECO:0000256" key="3">
    <source>
        <dbReference type="ARBA" id="ARBA00022801"/>
    </source>
</evidence>
<evidence type="ECO:0000256" key="2">
    <source>
        <dbReference type="ARBA" id="ARBA00022798"/>
    </source>
</evidence>
<dbReference type="PANTHER" id="PTHR43620:SF44">
    <property type="entry name" value="GLYCEROPHOSPHODIESTER PHOSPHODIESTERASE GDPDL6-RELATED"/>
    <property type="match status" value="1"/>
</dbReference>
<comment type="catalytic activity">
    <reaction evidence="4">
        <text>a sn-glycero-3-phosphodiester + H2O = an alcohol + sn-glycerol 3-phosphate + H(+)</text>
        <dbReference type="Rhea" id="RHEA:12969"/>
        <dbReference type="ChEBI" id="CHEBI:15377"/>
        <dbReference type="ChEBI" id="CHEBI:15378"/>
        <dbReference type="ChEBI" id="CHEBI:30879"/>
        <dbReference type="ChEBI" id="CHEBI:57597"/>
        <dbReference type="ChEBI" id="CHEBI:83408"/>
        <dbReference type="EC" id="3.1.4.46"/>
    </reaction>
</comment>
<accession>A0A5J5BV92</accession>
<dbReference type="OrthoDB" id="440325at2759"/>